<dbReference type="InterPro" id="IPR039218">
    <property type="entry name" value="REM_fam"/>
</dbReference>
<evidence type="ECO:0000256" key="1">
    <source>
        <dbReference type="ARBA" id="ARBA00004123"/>
    </source>
</evidence>
<feature type="domain" description="TF-B3" evidence="7">
    <location>
        <begin position="284"/>
        <end position="380"/>
    </location>
</feature>
<protein>
    <recommendedName>
        <fullName evidence="7">TF-B3 domain-containing protein</fullName>
    </recommendedName>
</protein>
<keyword evidence="9" id="KW-1185">Reference proteome</keyword>
<sequence>MASFGGRGGGARKNLRVLLPFTCDSLRIADELAEEIGAGEAHVVGPPGTGREVWPVEVGWDGDGAFLGRRWPEFAGACGVEGGWLLVVRHHGRGLLTVKAFDRSCCLREIGAPPAVGATPSSKGSLHKPQFISVLQPESLEKMLIPAQIRQHCIPENLNSCMTIVLRPPGKIAQIELKMDDQSDLFLTGGWSQFLASHGITDANALLLKYEGNMVWTVKVFEHDGCQRGSRNKDIRMQQDMEEQPSSACTHRCCRDREKKPKGPMTRLNKATLLMKSVYEIGPPSWIKKQINANTLKELALATSFCDVIGLRKPCMITLKTSMISTESWQVCGLPRKNKSYMLRQGWTTFCKENNLMEGDICTFNIIETTSWHVIITWYKEEMINQLFCESVSASKRKSENDRSSSEEKMRLKCSMTSLNKASSKTSAFEMGPPAWIKGINGSSIQKQFKRKSKSQRSSNKEQKRRKSYKTSLNKESTMTKCVFEIGPSAWIKKEMNDSTIERQFCLPLSCKVIGLRKPCMITLKTSPSSTSTSSWLVSLHPYQNCSQLIGSGWKTFCYENKIRVGDVCTFKIVETTQWDVIIECR</sequence>
<dbReference type="InterPro" id="IPR003340">
    <property type="entry name" value="B3_DNA-bd"/>
</dbReference>
<feature type="compositionally biased region" description="Basic and acidic residues" evidence="6">
    <location>
        <begin position="399"/>
        <end position="411"/>
    </location>
</feature>
<dbReference type="Proteomes" id="UP000823388">
    <property type="component" value="Chromosome 7K"/>
</dbReference>
<dbReference type="Pfam" id="PF02362">
    <property type="entry name" value="B3"/>
    <property type="match status" value="2"/>
</dbReference>
<evidence type="ECO:0000256" key="3">
    <source>
        <dbReference type="ARBA" id="ARBA00023125"/>
    </source>
</evidence>
<comment type="caution">
    <text evidence="8">The sequence shown here is derived from an EMBL/GenBank/DDBJ whole genome shotgun (WGS) entry which is preliminary data.</text>
</comment>
<feature type="region of interest" description="Disordered" evidence="6">
    <location>
        <begin position="399"/>
        <end position="419"/>
    </location>
</feature>
<evidence type="ECO:0000313" key="8">
    <source>
        <dbReference type="EMBL" id="KAG2571289.1"/>
    </source>
</evidence>
<proteinExistence type="predicted"/>
<dbReference type="GO" id="GO:0005634">
    <property type="term" value="C:nucleus"/>
    <property type="evidence" value="ECO:0007669"/>
    <property type="project" value="UniProtKB-SubCell"/>
</dbReference>
<dbReference type="PROSITE" id="PS50863">
    <property type="entry name" value="B3"/>
    <property type="match status" value="3"/>
</dbReference>
<gene>
    <name evidence="8" type="ORF">PVAP13_7KG173965</name>
</gene>
<dbReference type="SMART" id="SM01019">
    <property type="entry name" value="B3"/>
    <property type="match status" value="2"/>
</dbReference>
<evidence type="ECO:0000313" key="9">
    <source>
        <dbReference type="Proteomes" id="UP000823388"/>
    </source>
</evidence>
<keyword evidence="2" id="KW-0805">Transcription regulation</keyword>
<feature type="region of interest" description="Disordered" evidence="6">
    <location>
        <begin position="445"/>
        <end position="474"/>
    </location>
</feature>
<accession>A0A8T0QEM1</accession>
<keyword evidence="5" id="KW-0539">Nucleus</keyword>
<comment type="subcellular location">
    <subcellularLocation>
        <location evidence="1">Nucleus</location>
    </subcellularLocation>
</comment>
<keyword evidence="4" id="KW-0804">Transcription</keyword>
<feature type="domain" description="TF-B3" evidence="7">
    <location>
        <begin position="128"/>
        <end position="224"/>
    </location>
</feature>
<evidence type="ECO:0000259" key="7">
    <source>
        <dbReference type="PROSITE" id="PS50863"/>
    </source>
</evidence>
<reference evidence="8" key="1">
    <citation type="submission" date="2020-05" db="EMBL/GenBank/DDBJ databases">
        <title>WGS assembly of Panicum virgatum.</title>
        <authorList>
            <person name="Lovell J.T."/>
            <person name="Jenkins J."/>
            <person name="Shu S."/>
            <person name="Juenger T.E."/>
            <person name="Schmutz J."/>
        </authorList>
    </citation>
    <scope>NUCLEOTIDE SEQUENCE</scope>
    <source>
        <strain evidence="8">AP13</strain>
    </source>
</reference>
<evidence type="ECO:0000256" key="2">
    <source>
        <dbReference type="ARBA" id="ARBA00023015"/>
    </source>
</evidence>
<dbReference type="PANTHER" id="PTHR31674:SF86">
    <property type="entry name" value="B3 DOMAIN-CONTAINING PROTEIN OS04G0347400-RELATED"/>
    <property type="match status" value="1"/>
</dbReference>
<keyword evidence="3" id="KW-0238">DNA-binding</keyword>
<dbReference type="OrthoDB" id="633929at2759"/>
<organism evidence="8 9">
    <name type="scientific">Panicum virgatum</name>
    <name type="common">Blackwell switchgrass</name>
    <dbReference type="NCBI Taxonomy" id="38727"/>
    <lineage>
        <taxon>Eukaryota</taxon>
        <taxon>Viridiplantae</taxon>
        <taxon>Streptophyta</taxon>
        <taxon>Embryophyta</taxon>
        <taxon>Tracheophyta</taxon>
        <taxon>Spermatophyta</taxon>
        <taxon>Magnoliopsida</taxon>
        <taxon>Liliopsida</taxon>
        <taxon>Poales</taxon>
        <taxon>Poaceae</taxon>
        <taxon>PACMAD clade</taxon>
        <taxon>Panicoideae</taxon>
        <taxon>Panicodae</taxon>
        <taxon>Paniceae</taxon>
        <taxon>Panicinae</taxon>
        <taxon>Panicum</taxon>
        <taxon>Panicum sect. Hiantes</taxon>
    </lineage>
</organism>
<dbReference type="Gene3D" id="2.40.330.10">
    <property type="entry name" value="DNA-binding pseudobarrel domain"/>
    <property type="match status" value="4"/>
</dbReference>
<dbReference type="AlphaFoldDB" id="A0A8T0QEM1"/>
<dbReference type="GO" id="GO:0003677">
    <property type="term" value="F:DNA binding"/>
    <property type="evidence" value="ECO:0007669"/>
    <property type="project" value="UniProtKB-KW"/>
</dbReference>
<dbReference type="CDD" id="cd10017">
    <property type="entry name" value="B3_DNA"/>
    <property type="match status" value="2"/>
</dbReference>
<feature type="domain" description="TF-B3" evidence="7">
    <location>
        <begin position="522"/>
        <end position="586"/>
    </location>
</feature>
<evidence type="ECO:0000256" key="5">
    <source>
        <dbReference type="ARBA" id="ARBA00023242"/>
    </source>
</evidence>
<name>A0A8T0QEM1_PANVG</name>
<dbReference type="InterPro" id="IPR015300">
    <property type="entry name" value="DNA-bd_pseudobarrel_sf"/>
</dbReference>
<dbReference type="EMBL" id="CM029049">
    <property type="protein sequence ID" value="KAG2571289.1"/>
    <property type="molecule type" value="Genomic_DNA"/>
</dbReference>
<evidence type="ECO:0000256" key="6">
    <source>
        <dbReference type="SAM" id="MobiDB-lite"/>
    </source>
</evidence>
<evidence type="ECO:0000256" key="4">
    <source>
        <dbReference type="ARBA" id="ARBA00023163"/>
    </source>
</evidence>
<dbReference type="PANTHER" id="PTHR31674">
    <property type="entry name" value="B3 DOMAIN-CONTAINING PROTEIN REM-LIKE 3-RELATED"/>
    <property type="match status" value="1"/>
</dbReference>
<dbReference type="SUPFAM" id="SSF101936">
    <property type="entry name" value="DNA-binding pseudobarrel domain"/>
    <property type="match status" value="4"/>
</dbReference>